<dbReference type="SUPFAM" id="SSF55961">
    <property type="entry name" value="Bet v1-like"/>
    <property type="match status" value="1"/>
</dbReference>
<dbReference type="EMBL" id="KI965400">
    <property type="protein sequence ID" value="EUD71842.1"/>
    <property type="molecule type" value="Genomic_DNA"/>
</dbReference>
<organism evidence="2 3">
    <name type="scientific">Plasmodium vinckei petteri</name>
    <dbReference type="NCBI Taxonomy" id="138298"/>
    <lineage>
        <taxon>Eukaryota</taxon>
        <taxon>Sar</taxon>
        <taxon>Alveolata</taxon>
        <taxon>Apicomplexa</taxon>
        <taxon>Aconoidasida</taxon>
        <taxon>Haemosporida</taxon>
        <taxon>Plasmodiidae</taxon>
        <taxon>Plasmodium</taxon>
        <taxon>Plasmodium (Vinckeia)</taxon>
    </lineage>
</organism>
<protein>
    <recommendedName>
        <fullName evidence="4">Fam-a protein</fullName>
    </recommendedName>
</protein>
<dbReference type="AlphaFoldDB" id="W7AEN5"/>
<dbReference type="Proteomes" id="UP000030659">
    <property type="component" value="Unassembled WGS sequence"/>
</dbReference>
<accession>W7AEN5</accession>
<sequence length="269" mass="31649">MNKFYIQIVFFLLSITLYVNNKTLATELAPEENTKTKSKKCYPTSEEVYEENKYLLCTDPNETTEANKLMNDAVKHLEYHAASEDDYEFVWEDPFRDIFCFKKKHKDDINFEKLKYIIRDSDKYNEEIDNLWDPDSTNLLDFDSVKRKIVRVYSPNLVMIQQRYKNCPLGRKKYFYALVKKTQISENITIIAMTSANINDHSPSKKKYKNKIIENANLFTTEIDSEDDIRIGKIKKTYVNIAGYLIEKKDSHVDVTYVESVSDIQILTT</sequence>
<feature type="chain" id="PRO_5004887894" description="Fam-a protein" evidence="1">
    <location>
        <begin position="26"/>
        <end position="269"/>
    </location>
</feature>
<name>W7AEN5_PLAVN</name>
<feature type="signal peptide" evidence="1">
    <location>
        <begin position="1"/>
        <end position="25"/>
    </location>
</feature>
<dbReference type="InterPro" id="IPR006486">
    <property type="entry name" value="PYST_A"/>
</dbReference>
<proteinExistence type="predicted"/>
<keyword evidence="1" id="KW-0732">Signal</keyword>
<reference evidence="2 3" key="1">
    <citation type="submission" date="2013-02" db="EMBL/GenBank/DDBJ databases">
        <title>The Genome Sequence of Plasmodium vinckei petteri CR.</title>
        <authorList>
            <consortium name="The Broad Institute Genome Sequencing Platform"/>
            <consortium name="The Broad Institute Genome Sequencing Center for Infectious Disease"/>
            <person name="Neafsey D."/>
            <person name="Cheeseman I."/>
            <person name="Volkman S."/>
            <person name="Adams J."/>
            <person name="Walker B."/>
            <person name="Young S.K."/>
            <person name="Zeng Q."/>
            <person name="Gargeya S."/>
            <person name="Fitzgerald M."/>
            <person name="Haas B."/>
            <person name="Abouelleil A."/>
            <person name="Alvarado L."/>
            <person name="Arachchi H.M."/>
            <person name="Berlin A.M."/>
            <person name="Chapman S.B."/>
            <person name="Dewar J."/>
            <person name="Goldberg J."/>
            <person name="Griggs A."/>
            <person name="Gujja S."/>
            <person name="Hansen M."/>
            <person name="Howarth C."/>
            <person name="Imamovic A."/>
            <person name="Larimer J."/>
            <person name="McCowan C."/>
            <person name="Murphy C."/>
            <person name="Neiman D."/>
            <person name="Pearson M."/>
            <person name="Priest M."/>
            <person name="Roberts A."/>
            <person name="Saif S."/>
            <person name="Shea T."/>
            <person name="Sisk P."/>
            <person name="Sykes S."/>
            <person name="Wortman J."/>
            <person name="Nusbaum C."/>
            <person name="Birren B."/>
        </authorList>
    </citation>
    <scope>NUCLEOTIDE SEQUENCE [LARGE SCALE GENOMIC DNA]</scope>
    <source>
        <strain evidence="2 3">CR</strain>
    </source>
</reference>
<evidence type="ECO:0000313" key="2">
    <source>
        <dbReference type="EMBL" id="EUD71842.1"/>
    </source>
</evidence>
<gene>
    <name evidence="2" type="ORF">YYG_03259</name>
</gene>
<evidence type="ECO:0000313" key="3">
    <source>
        <dbReference type="Proteomes" id="UP000030659"/>
    </source>
</evidence>
<evidence type="ECO:0000256" key="1">
    <source>
        <dbReference type="SAM" id="SignalP"/>
    </source>
</evidence>
<dbReference type="NCBIfam" id="TIGR01599">
    <property type="entry name" value="PYST-A"/>
    <property type="match status" value="1"/>
</dbReference>
<evidence type="ECO:0008006" key="4">
    <source>
        <dbReference type="Google" id="ProtNLM"/>
    </source>
</evidence>